<gene>
    <name evidence="1" type="ORF">MiSe_77330</name>
</gene>
<evidence type="ECO:0000313" key="1">
    <source>
        <dbReference type="EMBL" id="GET42915.1"/>
    </source>
</evidence>
<proteinExistence type="predicted"/>
<evidence type="ECO:0000313" key="2">
    <source>
        <dbReference type="Proteomes" id="UP001050975"/>
    </source>
</evidence>
<protein>
    <recommendedName>
        <fullName evidence="3">DUF1822 family protein</fullName>
    </recommendedName>
</protein>
<keyword evidence="2" id="KW-1185">Reference proteome</keyword>
<sequence>MMSRLTERLTFTVPLSFEAHSLAQQLSKPLANQKKVKQVYLNTLAVYAVNFYLQCMAFETNWEISDSYNPVMLKFLDVADLEIKQIGKIECRPVLPDAEVCQIPPDAWSDRIGYVAVQLHQSLKQATILGFTQTAAEEVPLNELQPLEDLIEFLSQKLQPESVNLKQWLEGIIEAGWLTIDELLSQEQIALAFGFRHGVSLTRGKQIELEMQLEKQSVALIVIPSPEIDQELDIRVQVHPVKGQIYLPKGVKLIVKDASGSAVLDAEAQDEDNYIQQHFSAESGEKFSITVALKEASITQDFCL</sequence>
<accession>A0AAV3XP52</accession>
<name>A0AAV3XP52_9CYAN</name>
<dbReference type="InterPro" id="IPR014951">
    <property type="entry name" value="DUF1822"/>
</dbReference>
<dbReference type="RefSeq" id="WP_226591151.1">
    <property type="nucleotide sequence ID" value="NZ_BLAY01000188.1"/>
</dbReference>
<evidence type="ECO:0008006" key="3">
    <source>
        <dbReference type="Google" id="ProtNLM"/>
    </source>
</evidence>
<dbReference type="AlphaFoldDB" id="A0AAV3XP52"/>
<reference evidence="1" key="1">
    <citation type="submission" date="2019-10" db="EMBL/GenBank/DDBJ databases">
        <title>Draft genome sequece of Microseira wollei NIES-4236.</title>
        <authorList>
            <person name="Yamaguchi H."/>
            <person name="Suzuki S."/>
            <person name="Kawachi M."/>
        </authorList>
    </citation>
    <scope>NUCLEOTIDE SEQUENCE</scope>
    <source>
        <strain evidence="1">NIES-4236</strain>
    </source>
</reference>
<dbReference type="Proteomes" id="UP001050975">
    <property type="component" value="Unassembled WGS sequence"/>
</dbReference>
<comment type="caution">
    <text evidence="1">The sequence shown here is derived from an EMBL/GenBank/DDBJ whole genome shotgun (WGS) entry which is preliminary data.</text>
</comment>
<dbReference type="EMBL" id="BLAY01000188">
    <property type="protein sequence ID" value="GET42915.1"/>
    <property type="molecule type" value="Genomic_DNA"/>
</dbReference>
<organism evidence="1 2">
    <name type="scientific">Microseira wollei NIES-4236</name>
    <dbReference type="NCBI Taxonomy" id="2530354"/>
    <lineage>
        <taxon>Bacteria</taxon>
        <taxon>Bacillati</taxon>
        <taxon>Cyanobacteriota</taxon>
        <taxon>Cyanophyceae</taxon>
        <taxon>Oscillatoriophycideae</taxon>
        <taxon>Aerosakkonematales</taxon>
        <taxon>Aerosakkonemataceae</taxon>
        <taxon>Microseira</taxon>
    </lineage>
</organism>
<dbReference type="Pfam" id="PF08852">
    <property type="entry name" value="DUF1822"/>
    <property type="match status" value="1"/>
</dbReference>